<dbReference type="InterPro" id="IPR022002">
    <property type="entry name" value="ChsH2_Znr"/>
</dbReference>
<evidence type="ECO:0000259" key="2">
    <source>
        <dbReference type="Pfam" id="PF01796"/>
    </source>
</evidence>
<name>A0A1H4K781_9HYPH</name>
<feature type="domain" description="ChsH2 rubredoxin-like zinc ribbon" evidence="3">
    <location>
        <begin position="36"/>
        <end position="70"/>
    </location>
</feature>
<dbReference type="InterPro" id="IPR012340">
    <property type="entry name" value="NA-bd_OB-fold"/>
</dbReference>
<dbReference type="Proteomes" id="UP000199064">
    <property type="component" value="Unassembled WGS sequence"/>
</dbReference>
<dbReference type="EMBL" id="FNSL01000001">
    <property type="protein sequence ID" value="SEB54381.1"/>
    <property type="molecule type" value="Genomic_DNA"/>
</dbReference>
<reference evidence="5" key="1">
    <citation type="submission" date="2016-10" db="EMBL/GenBank/DDBJ databases">
        <authorList>
            <person name="Varghese N."/>
            <person name="Submissions S."/>
        </authorList>
    </citation>
    <scope>NUCLEOTIDE SEQUENCE [LARGE SCALE GENOMIC DNA]</scope>
    <source>
        <strain evidence="5">ES.061</strain>
    </source>
</reference>
<organism evidence="4 5">
    <name type="scientific">Nitratireductor aquibiodomus</name>
    <dbReference type="NCBI Taxonomy" id="204799"/>
    <lineage>
        <taxon>Bacteria</taxon>
        <taxon>Pseudomonadati</taxon>
        <taxon>Pseudomonadota</taxon>
        <taxon>Alphaproteobacteria</taxon>
        <taxon>Hyphomicrobiales</taxon>
        <taxon>Phyllobacteriaceae</taxon>
        <taxon>Nitratireductor</taxon>
    </lineage>
</organism>
<dbReference type="InterPro" id="IPR002878">
    <property type="entry name" value="ChsH2_C"/>
</dbReference>
<keyword evidence="5" id="KW-1185">Reference proteome</keyword>
<gene>
    <name evidence="4" type="ORF">SAMN05216452_2019</name>
</gene>
<dbReference type="InterPro" id="IPR052513">
    <property type="entry name" value="Thioester_dehydratase-like"/>
</dbReference>
<evidence type="ECO:0000259" key="3">
    <source>
        <dbReference type="Pfam" id="PF12172"/>
    </source>
</evidence>
<dbReference type="Pfam" id="PF00106">
    <property type="entry name" value="adh_short"/>
    <property type="match status" value="1"/>
</dbReference>
<proteinExistence type="predicted"/>
<evidence type="ECO:0000313" key="4">
    <source>
        <dbReference type="EMBL" id="SEB54381.1"/>
    </source>
</evidence>
<dbReference type="RefSeq" id="WP_090328648.1">
    <property type="nucleotide sequence ID" value="NZ_FNSL01000001.1"/>
</dbReference>
<dbReference type="PANTHER" id="PTHR34075:SF5">
    <property type="entry name" value="BLR3430 PROTEIN"/>
    <property type="match status" value="1"/>
</dbReference>
<dbReference type="Gene3D" id="6.10.30.10">
    <property type="match status" value="1"/>
</dbReference>
<sequence>MTDAILPPPKKDPQKRTRTQTLPSGLRSRAALGLTAAAAGGRFMLQVCGECGALQYPPRDACSTCLSTELPWRDIDPAGELIAETTVRTSTNTYFRERTPWRVGTVRLDAGPSIMCHVHGDAPRGGRVRIINRLDKSGQGVLYALPPEGTPNMEDDPQLREITADPKFRRVLITDARSENALALAEAFAKAGASIIFIGEPEGWRPYPHRAALEAIPNVQIVPLDVTDTASVAELAGEIGGKTDILVNNARFVRPGGIMDRGDTVFARDEMEVNYLGLMRLAQSFGPAMRGRGADGDNSAAAWVNILSVYAYSNMPAFGAFSASSAAAYSLSQCLRAEMRPGGVRVMNVYTGPTDDAWHQPLPPPKVAPAALARAIVSGLKDGLEDVFVGDVAKDLIERWRAGAKVLEREMSETDGGGA</sequence>
<evidence type="ECO:0000256" key="1">
    <source>
        <dbReference type="SAM" id="MobiDB-lite"/>
    </source>
</evidence>
<dbReference type="SUPFAM" id="SSF50249">
    <property type="entry name" value="Nucleic acid-binding proteins"/>
    <property type="match status" value="1"/>
</dbReference>
<protein>
    <submittedName>
        <fullName evidence="4">Short-chain dehydrogenase</fullName>
    </submittedName>
</protein>
<dbReference type="SUPFAM" id="SSF51735">
    <property type="entry name" value="NAD(P)-binding Rossmann-fold domains"/>
    <property type="match status" value="1"/>
</dbReference>
<dbReference type="Gene3D" id="3.40.50.720">
    <property type="entry name" value="NAD(P)-binding Rossmann-like Domain"/>
    <property type="match status" value="1"/>
</dbReference>
<dbReference type="InterPro" id="IPR036291">
    <property type="entry name" value="NAD(P)-bd_dom_sf"/>
</dbReference>
<feature type="region of interest" description="Disordered" evidence="1">
    <location>
        <begin position="1"/>
        <end position="25"/>
    </location>
</feature>
<dbReference type="InterPro" id="IPR002347">
    <property type="entry name" value="SDR_fam"/>
</dbReference>
<dbReference type="Pfam" id="PF01796">
    <property type="entry name" value="OB_ChsH2_C"/>
    <property type="match status" value="1"/>
</dbReference>
<feature type="domain" description="ChsH2 C-terminal OB-fold" evidence="2">
    <location>
        <begin position="72"/>
        <end position="130"/>
    </location>
</feature>
<accession>A0A1H4K781</accession>
<evidence type="ECO:0000313" key="5">
    <source>
        <dbReference type="Proteomes" id="UP000199064"/>
    </source>
</evidence>
<dbReference type="PANTHER" id="PTHR34075">
    <property type="entry name" value="BLR3430 PROTEIN"/>
    <property type="match status" value="1"/>
</dbReference>
<dbReference type="AlphaFoldDB" id="A0A1H4K781"/>
<dbReference type="Pfam" id="PF12172">
    <property type="entry name" value="zf-ChsH2"/>
    <property type="match status" value="1"/>
</dbReference>